<evidence type="ECO:0000313" key="1">
    <source>
        <dbReference type="EMBL" id="MBB5328796.1"/>
    </source>
</evidence>
<protein>
    <submittedName>
        <fullName evidence="1">Uncharacterized protein</fullName>
    </submittedName>
</protein>
<evidence type="ECO:0000313" key="2">
    <source>
        <dbReference type="Proteomes" id="UP000535182"/>
    </source>
</evidence>
<proteinExistence type="predicted"/>
<dbReference type="AlphaFoldDB" id="A0A9X0QE99"/>
<name>A0A9X0QE99_9BACT</name>
<dbReference type="EMBL" id="JACHEB010000005">
    <property type="protein sequence ID" value="MBB5328796.1"/>
    <property type="molecule type" value="Genomic_DNA"/>
</dbReference>
<dbReference type="Proteomes" id="UP000535182">
    <property type="component" value="Unassembled WGS sequence"/>
</dbReference>
<keyword evidence="2" id="KW-1185">Reference proteome</keyword>
<organism evidence="1 2">
    <name type="scientific">Tunturiibacter gelidiferens</name>
    <dbReference type="NCBI Taxonomy" id="3069689"/>
    <lineage>
        <taxon>Bacteria</taxon>
        <taxon>Pseudomonadati</taxon>
        <taxon>Acidobacteriota</taxon>
        <taxon>Terriglobia</taxon>
        <taxon>Terriglobales</taxon>
        <taxon>Acidobacteriaceae</taxon>
        <taxon>Tunturiibacter</taxon>
    </lineage>
</organism>
<gene>
    <name evidence="1" type="ORF">HDF14_002412</name>
</gene>
<sequence length="108" mass="11980">MIVLPLVMGDKFNNHFARIATKRTADFTAIYVPKARSIFPFSATICGVTYWSACYQPRKLVILRKFDSGLEEYSALGGRQFAFCRVSQLPVASVQCIPPSASLSAIRT</sequence>
<accession>A0A9X0QE99</accession>
<reference evidence="1 2" key="1">
    <citation type="submission" date="2020-08" db="EMBL/GenBank/DDBJ databases">
        <title>Genomic Encyclopedia of Type Strains, Phase IV (KMG-V): Genome sequencing to study the core and pangenomes of soil and plant-associated prokaryotes.</title>
        <authorList>
            <person name="Whitman W."/>
        </authorList>
    </citation>
    <scope>NUCLEOTIDE SEQUENCE [LARGE SCALE GENOMIC DNA]</scope>
    <source>
        <strain evidence="1 2">X5P2</strain>
    </source>
</reference>
<comment type="caution">
    <text evidence="1">The sequence shown here is derived from an EMBL/GenBank/DDBJ whole genome shotgun (WGS) entry which is preliminary data.</text>
</comment>